<sequence>MSHGGSAPYDYGPHRNGPPPGPAFGPPLNSNEHNSNQYGPNSFSLRKVNSILTWDPATQGVIGTRPIYHINFPIPISLQTNPHYRTNTNQNLSMSNPTQSIPLPVFDTLNTQAQLTNENQECAQIVSNNDSSLIGLVVYTAQCHQEIVQKIKELSASTPSPTHDTPSTNTSDVLVPRWKPREELKKFCTDALLESIGNPDLQAYTNTKGVITLAGQKKTLSQSLEMVVTILLGRPETFRLDLKLGFPRKLSITSSKKPKALESTYMLFSATMLAPNTTLQTTHFQLYKTSSSHLSYFT</sequence>
<dbReference type="OrthoDB" id="10523635at2759"/>
<feature type="compositionally biased region" description="Low complexity" evidence="1">
    <location>
        <begin position="155"/>
        <end position="171"/>
    </location>
</feature>
<dbReference type="AlphaFoldDB" id="F4RKG7"/>
<dbReference type="EMBL" id="GL883105">
    <property type="protein sequence ID" value="EGG07093.1"/>
    <property type="molecule type" value="Genomic_DNA"/>
</dbReference>
<feature type="compositionally biased region" description="Polar residues" evidence="1">
    <location>
        <begin position="28"/>
        <end position="41"/>
    </location>
</feature>
<feature type="compositionally biased region" description="Pro residues" evidence="1">
    <location>
        <begin position="16"/>
        <end position="25"/>
    </location>
</feature>
<dbReference type="HOGENOM" id="CLU_934073_0_0_1"/>
<dbReference type="GeneID" id="18934052"/>
<protein>
    <submittedName>
        <fullName evidence="2">Uncharacterized protein</fullName>
    </submittedName>
</protein>
<gene>
    <name evidence="2" type="ORF">MELLADRAFT_86013</name>
</gene>
<feature type="region of interest" description="Disordered" evidence="1">
    <location>
        <begin position="154"/>
        <end position="174"/>
    </location>
</feature>
<name>F4RKG7_MELLP</name>
<dbReference type="Proteomes" id="UP000001072">
    <property type="component" value="Unassembled WGS sequence"/>
</dbReference>
<accession>F4RKG7</accession>
<dbReference type="InParanoid" id="F4RKG7"/>
<reference evidence="3" key="1">
    <citation type="journal article" date="2011" name="Proc. Natl. Acad. Sci. U.S.A.">
        <title>Obligate biotrophy features unraveled by the genomic analysis of rust fungi.</title>
        <authorList>
            <person name="Duplessis S."/>
            <person name="Cuomo C.A."/>
            <person name="Lin Y.-C."/>
            <person name="Aerts A."/>
            <person name="Tisserant E."/>
            <person name="Veneault-Fourrey C."/>
            <person name="Joly D.L."/>
            <person name="Hacquard S."/>
            <person name="Amselem J."/>
            <person name="Cantarel B.L."/>
            <person name="Chiu R."/>
            <person name="Coutinho P.M."/>
            <person name="Feau N."/>
            <person name="Field M."/>
            <person name="Frey P."/>
            <person name="Gelhaye E."/>
            <person name="Goldberg J."/>
            <person name="Grabherr M.G."/>
            <person name="Kodira C.D."/>
            <person name="Kohler A."/>
            <person name="Kuees U."/>
            <person name="Lindquist E.A."/>
            <person name="Lucas S.M."/>
            <person name="Mago R."/>
            <person name="Mauceli E."/>
            <person name="Morin E."/>
            <person name="Murat C."/>
            <person name="Pangilinan J.L."/>
            <person name="Park R."/>
            <person name="Pearson M."/>
            <person name="Quesneville H."/>
            <person name="Rouhier N."/>
            <person name="Sakthikumar S."/>
            <person name="Salamov A.A."/>
            <person name="Schmutz J."/>
            <person name="Selles B."/>
            <person name="Shapiro H."/>
            <person name="Tanguay P."/>
            <person name="Tuskan G.A."/>
            <person name="Henrissat B."/>
            <person name="Van de Peer Y."/>
            <person name="Rouze P."/>
            <person name="Ellis J.G."/>
            <person name="Dodds P.N."/>
            <person name="Schein J.E."/>
            <person name="Zhong S."/>
            <person name="Hamelin R.C."/>
            <person name="Grigoriev I.V."/>
            <person name="Szabo L.J."/>
            <person name="Martin F."/>
        </authorList>
    </citation>
    <scope>NUCLEOTIDE SEQUENCE [LARGE SCALE GENOMIC DNA]</scope>
    <source>
        <strain evidence="3">98AG31 / pathotype 3-4-7</strain>
    </source>
</reference>
<dbReference type="RefSeq" id="XP_007409535.1">
    <property type="nucleotide sequence ID" value="XM_007409473.1"/>
</dbReference>
<dbReference type="VEuPathDB" id="FungiDB:MELLADRAFT_86013"/>
<evidence type="ECO:0000256" key="1">
    <source>
        <dbReference type="SAM" id="MobiDB-lite"/>
    </source>
</evidence>
<evidence type="ECO:0000313" key="2">
    <source>
        <dbReference type="EMBL" id="EGG07093.1"/>
    </source>
</evidence>
<dbReference type="KEGG" id="mlr:MELLADRAFT_86013"/>
<evidence type="ECO:0000313" key="3">
    <source>
        <dbReference type="Proteomes" id="UP000001072"/>
    </source>
</evidence>
<keyword evidence="3" id="KW-1185">Reference proteome</keyword>
<proteinExistence type="predicted"/>
<feature type="region of interest" description="Disordered" evidence="1">
    <location>
        <begin position="1"/>
        <end position="41"/>
    </location>
</feature>
<organism evidence="3">
    <name type="scientific">Melampsora larici-populina (strain 98AG31 / pathotype 3-4-7)</name>
    <name type="common">Poplar leaf rust fungus</name>
    <dbReference type="NCBI Taxonomy" id="747676"/>
    <lineage>
        <taxon>Eukaryota</taxon>
        <taxon>Fungi</taxon>
        <taxon>Dikarya</taxon>
        <taxon>Basidiomycota</taxon>
        <taxon>Pucciniomycotina</taxon>
        <taxon>Pucciniomycetes</taxon>
        <taxon>Pucciniales</taxon>
        <taxon>Melampsoraceae</taxon>
        <taxon>Melampsora</taxon>
    </lineage>
</organism>